<reference evidence="1" key="1">
    <citation type="submission" date="2024-02" db="EMBL/GenBank/DDBJ databases">
        <authorList>
            <consortium name="ELIXIR-Norway"/>
            <consortium name="Elixir Norway"/>
        </authorList>
    </citation>
    <scope>NUCLEOTIDE SEQUENCE</scope>
</reference>
<keyword evidence="2" id="KW-1185">Reference proteome</keyword>
<gene>
    <name evidence="1" type="ORF">CSSPTR1EN2_LOCUS12424</name>
</gene>
<organism evidence="1 2">
    <name type="scientific">Sphagnum troendelagicum</name>
    <dbReference type="NCBI Taxonomy" id="128251"/>
    <lineage>
        <taxon>Eukaryota</taxon>
        <taxon>Viridiplantae</taxon>
        <taxon>Streptophyta</taxon>
        <taxon>Embryophyta</taxon>
        <taxon>Bryophyta</taxon>
        <taxon>Sphagnophytina</taxon>
        <taxon>Sphagnopsida</taxon>
        <taxon>Sphagnales</taxon>
        <taxon>Sphagnaceae</taxon>
        <taxon>Sphagnum</taxon>
    </lineage>
</organism>
<evidence type="ECO:0000313" key="1">
    <source>
        <dbReference type="EMBL" id="CAK9214823.1"/>
    </source>
</evidence>
<evidence type="ECO:0000313" key="2">
    <source>
        <dbReference type="Proteomes" id="UP001497512"/>
    </source>
</evidence>
<accession>A0ABP0U7T7</accession>
<protein>
    <submittedName>
        <fullName evidence="1">Uncharacterized protein</fullName>
    </submittedName>
</protein>
<dbReference type="Proteomes" id="UP001497512">
    <property type="component" value="Chromosome 2"/>
</dbReference>
<sequence>MLVNIKNLGCVVGVDVDEQMRWMWMKMKWMLTASFKLREGDEGLHWAAGDGEWVTRTATVGGGGGGGGSALVSFSQ</sequence>
<dbReference type="EMBL" id="OZ019894">
    <property type="protein sequence ID" value="CAK9214823.1"/>
    <property type="molecule type" value="Genomic_DNA"/>
</dbReference>
<proteinExistence type="predicted"/>
<name>A0ABP0U7T7_9BRYO</name>